<dbReference type="Proteomes" id="UP000011083">
    <property type="component" value="Unassembled WGS sequence"/>
</dbReference>
<dbReference type="RefSeq" id="XP_004340100.1">
    <property type="nucleotide sequence ID" value="XM_004340052.1"/>
</dbReference>
<dbReference type="OrthoDB" id="10004862at2759"/>
<sequence>MASAQQNETERPSDVWKGNSAPIDLAAHLKRINEAPVLVEGKRRVLEWLLPDELLRSSTGGTLYSTPASRERWWASTSTRLPGSDKEKLSVEEGNVTAMQFPDQSFDGAYLTLVMQHLTWRRPWSSSTAY</sequence>
<dbReference type="VEuPathDB" id="AmoebaDB:ACA1_163180"/>
<dbReference type="AlphaFoldDB" id="L8H159"/>
<dbReference type="KEGG" id="acan:ACA1_163180"/>
<evidence type="ECO:0000313" key="2">
    <source>
        <dbReference type="Proteomes" id="UP000011083"/>
    </source>
</evidence>
<protein>
    <submittedName>
        <fullName evidence="1">Uncharacterized protein</fullName>
    </submittedName>
</protein>
<dbReference type="GeneID" id="14918809"/>
<gene>
    <name evidence="1" type="ORF">ACA1_163180</name>
</gene>
<name>L8H159_ACACF</name>
<accession>L8H159</accession>
<evidence type="ECO:0000313" key="1">
    <source>
        <dbReference type="EMBL" id="ELR18081.1"/>
    </source>
</evidence>
<keyword evidence="2" id="KW-1185">Reference proteome</keyword>
<proteinExistence type="predicted"/>
<organism evidence="1 2">
    <name type="scientific">Acanthamoeba castellanii (strain ATCC 30010 / Neff)</name>
    <dbReference type="NCBI Taxonomy" id="1257118"/>
    <lineage>
        <taxon>Eukaryota</taxon>
        <taxon>Amoebozoa</taxon>
        <taxon>Discosea</taxon>
        <taxon>Longamoebia</taxon>
        <taxon>Centramoebida</taxon>
        <taxon>Acanthamoebidae</taxon>
        <taxon>Acanthamoeba</taxon>
    </lineage>
</organism>
<dbReference type="EMBL" id="KB007961">
    <property type="protein sequence ID" value="ELR18081.1"/>
    <property type="molecule type" value="Genomic_DNA"/>
</dbReference>
<reference evidence="1 2" key="1">
    <citation type="journal article" date="2013" name="Genome Biol.">
        <title>Genome of Acanthamoeba castellanii highlights extensive lateral gene transfer and early evolution of tyrosine kinase signaling.</title>
        <authorList>
            <person name="Clarke M."/>
            <person name="Lohan A.J."/>
            <person name="Liu B."/>
            <person name="Lagkouvardos I."/>
            <person name="Roy S."/>
            <person name="Zafar N."/>
            <person name="Bertelli C."/>
            <person name="Schilde C."/>
            <person name="Kianianmomeni A."/>
            <person name="Burglin T.R."/>
            <person name="Frech C."/>
            <person name="Turcotte B."/>
            <person name="Kopec K.O."/>
            <person name="Synnott J.M."/>
            <person name="Choo C."/>
            <person name="Paponov I."/>
            <person name="Finkler A."/>
            <person name="Soon Heng Tan C."/>
            <person name="Hutchins A.P."/>
            <person name="Weinmeier T."/>
            <person name="Rattei T."/>
            <person name="Chu J.S."/>
            <person name="Gimenez G."/>
            <person name="Irimia M."/>
            <person name="Rigden D.J."/>
            <person name="Fitzpatrick D.A."/>
            <person name="Lorenzo-Morales J."/>
            <person name="Bateman A."/>
            <person name="Chiu C.H."/>
            <person name="Tang P."/>
            <person name="Hegemann P."/>
            <person name="Fromm H."/>
            <person name="Raoult D."/>
            <person name="Greub G."/>
            <person name="Miranda-Saavedra D."/>
            <person name="Chen N."/>
            <person name="Nash P."/>
            <person name="Ginger M.L."/>
            <person name="Horn M."/>
            <person name="Schaap P."/>
            <person name="Caler L."/>
            <person name="Loftus B."/>
        </authorList>
    </citation>
    <scope>NUCLEOTIDE SEQUENCE [LARGE SCALE GENOMIC DNA]</scope>
    <source>
        <strain evidence="1 2">Neff</strain>
    </source>
</reference>